<dbReference type="FunFam" id="1.20.1560.10:FF:000011">
    <property type="entry name" value="Multidrug ABC transporter ATP-binding protein"/>
    <property type="match status" value="1"/>
</dbReference>
<dbReference type="CDD" id="cd03254">
    <property type="entry name" value="ABCC_Glucan_exporter_like"/>
    <property type="match status" value="1"/>
</dbReference>
<accession>A0AA96ZXK8</accession>
<dbReference type="InterPro" id="IPR011527">
    <property type="entry name" value="ABC1_TM_dom"/>
</dbReference>
<protein>
    <submittedName>
        <fullName evidence="12">ABC transporter ATP-binding protein</fullName>
    </submittedName>
</protein>
<keyword evidence="5" id="KW-0547">Nucleotide-binding</keyword>
<evidence type="ECO:0000313" key="12">
    <source>
        <dbReference type="EMBL" id="WNY27172.1"/>
    </source>
</evidence>
<dbReference type="Pfam" id="PF00664">
    <property type="entry name" value="ABC_membrane"/>
    <property type="match status" value="1"/>
</dbReference>
<evidence type="ECO:0000259" key="11">
    <source>
        <dbReference type="SMART" id="SM00382"/>
    </source>
</evidence>
<evidence type="ECO:0000256" key="9">
    <source>
        <dbReference type="SAM" id="MobiDB-lite"/>
    </source>
</evidence>
<evidence type="ECO:0000256" key="1">
    <source>
        <dbReference type="ARBA" id="ARBA00004651"/>
    </source>
</evidence>
<gene>
    <name evidence="12" type="ORF">MsAm2_09630</name>
</gene>
<feature type="region of interest" description="Disordered" evidence="9">
    <location>
        <begin position="1"/>
        <end position="43"/>
    </location>
</feature>
<dbReference type="InterPro" id="IPR027417">
    <property type="entry name" value="P-loop_NTPase"/>
</dbReference>
<feature type="transmembrane region" description="Helical" evidence="10">
    <location>
        <begin position="302"/>
        <end position="323"/>
    </location>
</feature>
<dbReference type="InterPro" id="IPR036640">
    <property type="entry name" value="ABC1_TM_sf"/>
</dbReference>
<feature type="transmembrane region" description="Helical" evidence="10">
    <location>
        <begin position="111"/>
        <end position="132"/>
    </location>
</feature>
<dbReference type="Gene3D" id="1.20.1560.10">
    <property type="entry name" value="ABC transporter type 1, transmembrane domain"/>
    <property type="match status" value="1"/>
</dbReference>
<keyword evidence="13" id="KW-1185">Reference proteome</keyword>
<dbReference type="SMART" id="SM00382">
    <property type="entry name" value="AAA"/>
    <property type="match status" value="1"/>
</dbReference>
<dbReference type="PANTHER" id="PTHR43394:SF1">
    <property type="entry name" value="ATP-BINDING CASSETTE SUB-FAMILY B MEMBER 10, MITOCHONDRIAL"/>
    <property type="match status" value="1"/>
</dbReference>
<sequence>MSENGMSSGSMSKSDKAVQETKEGRNRQGFYKGGPGARIPHEKPKNFKKSFRRLLKYLKPYRFKLIFVILATVLSTIFTVLAPLFIGDAVNVLYDGAMAAYDGTGSIDFGALLQILGLMLVIYLASSLFSYIQQYLMVVISQKTVFDLRNDVGRKLSRLPLRYYDSHPHGETMSRIINDVDTISNTLQQSLTQLITSVVTLVGILVIMLYINPILTLVCLITIPLSALLTKGIASKSQKYFKKQQEYTARMNGHVEEMYTGHKIIKAFGQEKSSIDTFDKMNADLAQVSQKSQFISGIVMPVLYFVQNIGYVIICIVGCIFVLEGTMSIGNIQSFIIYSKQFTQPIIQLSSVLNSIQATIAAAEHIFRLLDEDEETPDPADFKTISAPEGNVSFENVEFGYDSKVPVILDLSLRANSGDMIAIVGPTGAGKTTILNLLMRFYDVGGGHIYVDGVDISTMRRGDLRNFFGMVLQSAWLFNGTIRDNIAYGRSSATDEEILKAAEMAHADSFIQTLPEGYDTVINEEASNISEGQKQLLTIARAFLSDPEILLLDEATSNVDTRTESLIREAMTTLMSGRTSFVIAHRLSTIKNADLILVINKGKIIEKGTHRELMEEKGFYYELYNSQFTDTNLDETFVEVEQKFAAAAL</sequence>
<dbReference type="Gene3D" id="3.40.50.300">
    <property type="entry name" value="P-loop containing nucleotide triphosphate hydrolases"/>
    <property type="match status" value="1"/>
</dbReference>
<dbReference type="GeneID" id="89228382"/>
<dbReference type="InterPro" id="IPR003593">
    <property type="entry name" value="AAA+_ATPase"/>
</dbReference>
<evidence type="ECO:0000256" key="7">
    <source>
        <dbReference type="ARBA" id="ARBA00022989"/>
    </source>
</evidence>
<dbReference type="AlphaFoldDB" id="A0AA96ZXK8"/>
<keyword evidence="8 10" id="KW-0472">Membrane</keyword>
<dbReference type="SUPFAM" id="SSF90123">
    <property type="entry name" value="ABC transporter transmembrane region"/>
    <property type="match status" value="1"/>
</dbReference>
<evidence type="ECO:0000256" key="6">
    <source>
        <dbReference type="ARBA" id="ARBA00022840"/>
    </source>
</evidence>
<feature type="compositionally biased region" description="Low complexity" evidence="9">
    <location>
        <begin position="1"/>
        <end position="12"/>
    </location>
</feature>
<evidence type="ECO:0000256" key="10">
    <source>
        <dbReference type="SAM" id="Phobius"/>
    </source>
</evidence>
<evidence type="ECO:0000256" key="2">
    <source>
        <dbReference type="ARBA" id="ARBA00022448"/>
    </source>
</evidence>
<feature type="transmembrane region" description="Helical" evidence="10">
    <location>
        <begin position="65"/>
        <end position="86"/>
    </location>
</feature>
<dbReference type="InterPro" id="IPR039421">
    <property type="entry name" value="Type_1_exporter"/>
</dbReference>
<keyword evidence="6 12" id="KW-0067">ATP-binding</keyword>
<organism evidence="12 13">
    <name type="scientific">Methanolapillus ohkumae</name>
    <dbReference type="NCBI Taxonomy" id="3028298"/>
    <lineage>
        <taxon>Archaea</taxon>
        <taxon>Methanobacteriati</taxon>
        <taxon>Methanobacteriota</taxon>
        <taxon>Stenosarchaea group</taxon>
        <taxon>Methanomicrobia</taxon>
        <taxon>Methanosarcinales</taxon>
        <taxon>Methanosarcinaceae</taxon>
        <taxon>Methanolapillus</taxon>
    </lineage>
</organism>
<dbReference type="GO" id="GO:0005524">
    <property type="term" value="F:ATP binding"/>
    <property type="evidence" value="ECO:0007669"/>
    <property type="project" value="UniProtKB-KW"/>
</dbReference>
<dbReference type="Pfam" id="PF00005">
    <property type="entry name" value="ABC_tran"/>
    <property type="match status" value="1"/>
</dbReference>
<name>A0AA96ZXK8_9EURY</name>
<dbReference type="GO" id="GO:0016887">
    <property type="term" value="F:ATP hydrolysis activity"/>
    <property type="evidence" value="ECO:0007669"/>
    <property type="project" value="InterPro"/>
</dbReference>
<reference evidence="12 13" key="1">
    <citation type="submission" date="2023-07" db="EMBL/GenBank/DDBJ databases">
        <title>Closed genome sequence of Methanosarcinaceae archaeon Am2.</title>
        <authorList>
            <person name="Poehlein A."/>
            <person name="Protasov E."/>
            <person name="Platt K."/>
            <person name="Reeh H."/>
            <person name="Daniel R."/>
            <person name="Brune A."/>
        </authorList>
    </citation>
    <scope>NUCLEOTIDE SEQUENCE [LARGE SCALE GENOMIC DNA]</scope>
    <source>
        <strain evidence="12 13">Am2</strain>
    </source>
</reference>
<dbReference type="CDD" id="cd18547">
    <property type="entry name" value="ABC_6TM_Tm288_like"/>
    <property type="match status" value="1"/>
</dbReference>
<evidence type="ECO:0000256" key="3">
    <source>
        <dbReference type="ARBA" id="ARBA00022475"/>
    </source>
</evidence>
<dbReference type="Proteomes" id="UP001304970">
    <property type="component" value="Chromosome"/>
</dbReference>
<feature type="compositionally biased region" description="Basic and acidic residues" evidence="9">
    <location>
        <begin position="13"/>
        <end position="26"/>
    </location>
</feature>
<dbReference type="FunFam" id="3.40.50.300:FF:000287">
    <property type="entry name" value="Multidrug ABC transporter ATP-binding protein"/>
    <property type="match status" value="1"/>
</dbReference>
<feature type="transmembrane region" description="Helical" evidence="10">
    <location>
        <begin position="214"/>
        <end position="234"/>
    </location>
</feature>
<proteinExistence type="predicted"/>
<evidence type="ECO:0000313" key="13">
    <source>
        <dbReference type="Proteomes" id="UP001304970"/>
    </source>
</evidence>
<dbReference type="RefSeq" id="WP_338097152.1">
    <property type="nucleotide sequence ID" value="NZ_CP131061.1"/>
</dbReference>
<dbReference type="GO" id="GO:0015421">
    <property type="term" value="F:ABC-type oligopeptide transporter activity"/>
    <property type="evidence" value="ECO:0007669"/>
    <property type="project" value="TreeGrafter"/>
</dbReference>
<dbReference type="GO" id="GO:0005886">
    <property type="term" value="C:plasma membrane"/>
    <property type="evidence" value="ECO:0007669"/>
    <property type="project" value="UniProtKB-SubCell"/>
</dbReference>
<keyword evidence="7 10" id="KW-1133">Transmembrane helix</keyword>
<evidence type="ECO:0000256" key="4">
    <source>
        <dbReference type="ARBA" id="ARBA00022692"/>
    </source>
</evidence>
<evidence type="ECO:0000256" key="8">
    <source>
        <dbReference type="ARBA" id="ARBA00023136"/>
    </source>
</evidence>
<keyword evidence="2" id="KW-0813">Transport</keyword>
<dbReference type="PANTHER" id="PTHR43394">
    <property type="entry name" value="ATP-DEPENDENT PERMEASE MDL1, MITOCHONDRIAL"/>
    <property type="match status" value="1"/>
</dbReference>
<feature type="transmembrane region" description="Helical" evidence="10">
    <location>
        <begin position="191"/>
        <end position="208"/>
    </location>
</feature>
<keyword evidence="4 10" id="KW-0812">Transmembrane</keyword>
<keyword evidence="3" id="KW-1003">Cell membrane</keyword>
<evidence type="ECO:0000256" key="5">
    <source>
        <dbReference type="ARBA" id="ARBA00022741"/>
    </source>
</evidence>
<dbReference type="InterPro" id="IPR003439">
    <property type="entry name" value="ABC_transporter-like_ATP-bd"/>
</dbReference>
<comment type="subcellular location">
    <subcellularLocation>
        <location evidence="1">Cell membrane</location>
        <topology evidence="1">Multi-pass membrane protein</topology>
    </subcellularLocation>
</comment>
<dbReference type="SUPFAM" id="SSF52540">
    <property type="entry name" value="P-loop containing nucleoside triphosphate hydrolases"/>
    <property type="match status" value="1"/>
</dbReference>
<dbReference type="EMBL" id="CP131061">
    <property type="protein sequence ID" value="WNY27172.1"/>
    <property type="molecule type" value="Genomic_DNA"/>
</dbReference>
<feature type="domain" description="AAA+ ATPase" evidence="11">
    <location>
        <begin position="417"/>
        <end position="603"/>
    </location>
</feature>